<evidence type="ECO:0000256" key="4">
    <source>
        <dbReference type="ARBA" id="ARBA00022552"/>
    </source>
</evidence>
<evidence type="ECO:0000313" key="6">
    <source>
        <dbReference type="EMBL" id="GFT18511.1"/>
    </source>
</evidence>
<dbReference type="InterPro" id="IPR019398">
    <property type="entry name" value="Pre-rRNA_process_TSR2"/>
</dbReference>
<comment type="function">
    <text evidence="1">May be involved in 20S pre-rRNA processing.</text>
</comment>
<comment type="caution">
    <text evidence="6">The sequence shown here is derived from an EMBL/GenBank/DDBJ whole genome shotgun (WGS) entry which is preliminary data.</text>
</comment>
<feature type="region of interest" description="Disordered" evidence="5">
    <location>
        <begin position="163"/>
        <end position="184"/>
    </location>
</feature>
<name>A0A8X6TK61_NEPPI</name>
<proteinExistence type="inferred from homology"/>
<reference evidence="6" key="1">
    <citation type="submission" date="2020-08" db="EMBL/GenBank/DDBJ databases">
        <title>Multicomponent nature underlies the extraordinary mechanical properties of spider dragline silk.</title>
        <authorList>
            <person name="Kono N."/>
            <person name="Nakamura H."/>
            <person name="Mori M."/>
            <person name="Yoshida Y."/>
            <person name="Ohtoshi R."/>
            <person name="Malay A.D."/>
            <person name="Moran D.A.P."/>
            <person name="Tomita M."/>
            <person name="Numata K."/>
            <person name="Arakawa K."/>
        </authorList>
    </citation>
    <scope>NUCLEOTIDE SEQUENCE</scope>
</reference>
<organism evidence="6 7">
    <name type="scientific">Nephila pilipes</name>
    <name type="common">Giant wood spider</name>
    <name type="synonym">Nephila maculata</name>
    <dbReference type="NCBI Taxonomy" id="299642"/>
    <lineage>
        <taxon>Eukaryota</taxon>
        <taxon>Metazoa</taxon>
        <taxon>Ecdysozoa</taxon>
        <taxon>Arthropoda</taxon>
        <taxon>Chelicerata</taxon>
        <taxon>Arachnida</taxon>
        <taxon>Araneae</taxon>
        <taxon>Araneomorphae</taxon>
        <taxon>Entelegynae</taxon>
        <taxon>Araneoidea</taxon>
        <taxon>Nephilidae</taxon>
        <taxon>Nephila</taxon>
    </lineage>
</organism>
<evidence type="ECO:0000256" key="1">
    <source>
        <dbReference type="ARBA" id="ARBA00002210"/>
    </source>
</evidence>
<comment type="similarity">
    <text evidence="2">Belongs to the TSR2 family.</text>
</comment>
<dbReference type="Pfam" id="PF10273">
    <property type="entry name" value="WGG"/>
    <property type="match status" value="1"/>
</dbReference>
<keyword evidence="7" id="KW-1185">Reference proteome</keyword>
<dbReference type="PANTHER" id="PTHR21250">
    <property type="entry name" value="PRE-RRNA-PROCESSING PROTEIN TSR2 HOMOLOG"/>
    <property type="match status" value="1"/>
</dbReference>
<dbReference type="GO" id="GO:0006364">
    <property type="term" value="P:rRNA processing"/>
    <property type="evidence" value="ECO:0007669"/>
    <property type="project" value="UniProtKB-KW"/>
</dbReference>
<protein>
    <recommendedName>
        <fullName evidence="3">Pre-rRNA-processing protein TSR2 homolog</fullName>
    </recommendedName>
</protein>
<evidence type="ECO:0000256" key="5">
    <source>
        <dbReference type="SAM" id="MobiDB-lite"/>
    </source>
</evidence>
<dbReference type="OrthoDB" id="263560at2759"/>
<accession>A0A8X6TK61</accession>
<evidence type="ECO:0000256" key="2">
    <source>
        <dbReference type="ARBA" id="ARBA00006524"/>
    </source>
</evidence>
<dbReference type="AlphaFoldDB" id="A0A8X6TK61"/>
<dbReference type="Proteomes" id="UP000887013">
    <property type="component" value="Unassembled WGS sequence"/>
</dbReference>
<dbReference type="EMBL" id="BMAW01058869">
    <property type="protein sequence ID" value="GFT18511.1"/>
    <property type="molecule type" value="Genomic_DNA"/>
</dbReference>
<sequence length="184" mass="21658">MEQDSLFLSYVRYTFKKWLGFQVRLNNITQNNILTYNICVLKEALHEGMGGIYAKEKELWMGNEIENYFKRYHDVKPEDIEEYLGTMLDNEFDTYFEDGSVQQISRIFCEAYPISLINPDAEIFQEMKMNPVIEASNYNSRANNITQENDEETACKRMEQLKVTETSEDGEWTTVGKKNRNKLP</sequence>
<evidence type="ECO:0000313" key="7">
    <source>
        <dbReference type="Proteomes" id="UP000887013"/>
    </source>
</evidence>
<keyword evidence="4" id="KW-0698">rRNA processing</keyword>
<evidence type="ECO:0000256" key="3">
    <source>
        <dbReference type="ARBA" id="ARBA00017551"/>
    </source>
</evidence>
<gene>
    <name evidence="6" type="primary">AVEN_202719_1</name>
    <name evidence="6" type="ORF">NPIL_413211</name>
</gene>